<dbReference type="GO" id="GO:0005829">
    <property type="term" value="C:cytosol"/>
    <property type="evidence" value="ECO:0007669"/>
    <property type="project" value="TreeGrafter"/>
</dbReference>
<sequence length="225" mass="26031">MSLSELFTKPINDLTFAVVDTETTGMYPQFSRVMDIGIVIVKNGEVVDKWQSLINPQQSVPRWITHYTHLTYKDVKGKPLFSELVGKISKYLKNKIFVAHNVNFDYWFLFNEMKRLEYEFSYPKLCTVLLGRKLLPNLPSANLDMLADYYNLKISQRHRALPDAEAAAYILIEFIKVAKEKYGVRNYFDLEKLQWIYAPRNAPRSGFNAFGDYGGNKSGLFDGML</sequence>
<dbReference type="NCBIfam" id="TIGR00573">
    <property type="entry name" value="dnaq"/>
    <property type="match status" value="1"/>
</dbReference>
<evidence type="ECO:0000313" key="3">
    <source>
        <dbReference type="Proteomes" id="UP000177371"/>
    </source>
</evidence>
<organism evidence="2 3">
    <name type="scientific">candidate division WWE3 bacterium RBG_16_37_10</name>
    <dbReference type="NCBI Taxonomy" id="1802610"/>
    <lineage>
        <taxon>Bacteria</taxon>
        <taxon>Katanobacteria</taxon>
    </lineage>
</organism>
<dbReference type="GO" id="GO:0003677">
    <property type="term" value="F:DNA binding"/>
    <property type="evidence" value="ECO:0007669"/>
    <property type="project" value="InterPro"/>
</dbReference>
<dbReference type="GO" id="GO:0045004">
    <property type="term" value="P:DNA replication proofreading"/>
    <property type="evidence" value="ECO:0007669"/>
    <property type="project" value="TreeGrafter"/>
</dbReference>
<dbReference type="Gene3D" id="3.30.420.10">
    <property type="entry name" value="Ribonuclease H-like superfamily/Ribonuclease H"/>
    <property type="match status" value="1"/>
</dbReference>
<dbReference type="FunFam" id="3.30.420.10:FF:000045">
    <property type="entry name" value="3'-5' exonuclease DinG"/>
    <property type="match status" value="1"/>
</dbReference>
<dbReference type="PANTHER" id="PTHR30231">
    <property type="entry name" value="DNA POLYMERASE III SUBUNIT EPSILON"/>
    <property type="match status" value="1"/>
</dbReference>
<dbReference type="GO" id="GO:0008408">
    <property type="term" value="F:3'-5' exonuclease activity"/>
    <property type="evidence" value="ECO:0007669"/>
    <property type="project" value="TreeGrafter"/>
</dbReference>
<dbReference type="STRING" id="1802610.A2W32_04800"/>
<proteinExistence type="predicted"/>
<dbReference type="CDD" id="cd06127">
    <property type="entry name" value="DEDDh"/>
    <property type="match status" value="1"/>
</dbReference>
<name>A0A1F4V0G8_UNCKA</name>
<dbReference type="SUPFAM" id="SSF53098">
    <property type="entry name" value="Ribonuclease H-like"/>
    <property type="match status" value="1"/>
</dbReference>
<dbReference type="EMBL" id="MEUT01000036">
    <property type="protein sequence ID" value="OGC50658.1"/>
    <property type="molecule type" value="Genomic_DNA"/>
</dbReference>
<dbReference type="SMART" id="SM00479">
    <property type="entry name" value="EXOIII"/>
    <property type="match status" value="1"/>
</dbReference>
<dbReference type="Pfam" id="PF00929">
    <property type="entry name" value="RNase_T"/>
    <property type="match status" value="1"/>
</dbReference>
<dbReference type="InterPro" id="IPR006054">
    <property type="entry name" value="DnaQ"/>
</dbReference>
<accession>A0A1F4V0G8</accession>
<dbReference type="InterPro" id="IPR013520">
    <property type="entry name" value="Ribonucl_H"/>
</dbReference>
<reference evidence="2 3" key="1">
    <citation type="journal article" date="2016" name="Nat. Commun.">
        <title>Thousands of microbial genomes shed light on interconnected biogeochemical processes in an aquifer system.</title>
        <authorList>
            <person name="Anantharaman K."/>
            <person name="Brown C.T."/>
            <person name="Hug L.A."/>
            <person name="Sharon I."/>
            <person name="Castelle C.J."/>
            <person name="Probst A.J."/>
            <person name="Thomas B.C."/>
            <person name="Singh A."/>
            <person name="Wilkins M.J."/>
            <person name="Karaoz U."/>
            <person name="Brodie E.L."/>
            <person name="Williams K.H."/>
            <person name="Hubbard S.S."/>
            <person name="Banfield J.F."/>
        </authorList>
    </citation>
    <scope>NUCLEOTIDE SEQUENCE [LARGE SCALE GENOMIC DNA]</scope>
</reference>
<evidence type="ECO:0000313" key="2">
    <source>
        <dbReference type="EMBL" id="OGC50658.1"/>
    </source>
</evidence>
<gene>
    <name evidence="2" type="ORF">A2W32_04800</name>
</gene>
<dbReference type="GO" id="GO:0003887">
    <property type="term" value="F:DNA-directed DNA polymerase activity"/>
    <property type="evidence" value="ECO:0007669"/>
    <property type="project" value="InterPro"/>
</dbReference>
<evidence type="ECO:0000259" key="1">
    <source>
        <dbReference type="SMART" id="SM00479"/>
    </source>
</evidence>
<dbReference type="InterPro" id="IPR012337">
    <property type="entry name" value="RNaseH-like_sf"/>
</dbReference>
<dbReference type="Gene3D" id="1.20.5.140">
    <property type="match status" value="1"/>
</dbReference>
<dbReference type="Proteomes" id="UP000177371">
    <property type="component" value="Unassembled WGS sequence"/>
</dbReference>
<feature type="domain" description="Exonuclease" evidence="1">
    <location>
        <begin position="15"/>
        <end position="180"/>
    </location>
</feature>
<comment type="caution">
    <text evidence="2">The sequence shown here is derived from an EMBL/GenBank/DDBJ whole genome shotgun (WGS) entry which is preliminary data.</text>
</comment>
<dbReference type="InterPro" id="IPR036397">
    <property type="entry name" value="RNaseH_sf"/>
</dbReference>
<dbReference type="AlphaFoldDB" id="A0A1F4V0G8"/>
<dbReference type="PANTHER" id="PTHR30231:SF41">
    <property type="entry name" value="DNA POLYMERASE III SUBUNIT EPSILON"/>
    <property type="match status" value="1"/>
</dbReference>
<protein>
    <recommendedName>
        <fullName evidence="1">Exonuclease domain-containing protein</fullName>
    </recommendedName>
</protein>